<accession>A0A368ZH74</accession>
<evidence type="ECO:0000313" key="8">
    <source>
        <dbReference type="EMBL" id="RCW91364.1"/>
    </source>
</evidence>
<keyword evidence="3" id="KW-0106">Calcium</keyword>
<evidence type="ECO:0000256" key="2">
    <source>
        <dbReference type="ARBA" id="ARBA00022737"/>
    </source>
</evidence>
<dbReference type="NCBIfam" id="TIGR04183">
    <property type="entry name" value="Por_Secre_tail"/>
    <property type="match status" value="1"/>
</dbReference>
<dbReference type="Gene3D" id="2.60.40.2030">
    <property type="match status" value="4"/>
</dbReference>
<dbReference type="Pfam" id="PF03160">
    <property type="entry name" value="Calx-beta"/>
    <property type="match status" value="3"/>
</dbReference>
<keyword evidence="1 4" id="KW-0732">Signal</keyword>
<sequence length="1147" mass="125909">MKKNTLLILIVLQSFLSFSQNPHVFINNLGNPVEGDAVSFKLMMYSPAITDIVVHVETASNTADITDYTPLNTTVTIPAGQSSSDQIVIQTTHDFNVEQDELFRIDATVVSNNAGNKKTSKSIYIMDNDAVPTLSQSNGTTIIEGNSINKYFELSNYYHSDIVIDFSTLPGSADNLDYITTTSSVTIPAGERFASFTMYTLQDDIPESDEDYTVIANLTSGNTINVIEEFVVTIIDDDVAPTLSMEVPYSSQENYSAHVIVYLDRVFNSDVVIEFETSDGTANHLDYSSFTETKIIEAGDYVLEFQIPITDDELDEPNETINLTATVVSGNTSNINESTVITIIDNDGLPDLYLEPINNPNLQEYHGSLVAEEGYDLEFVVKLTHDSPVDTEVEITTISGSADASDYTTSTTTATIFAGEGSVSEPFSIATILDQLDEGSENIFVTATVNSGNTYNLEHTLEGTILDNFDLNAQSDTVNVVFGLGATFQVLDNDTFEGLPVNATNLNVALLDGNTEGITLSSTGVLSIPSNIPTGYYDIEYQICESGNSSNCDTANIGIRILSPLDVDYIATYIDYNNDGYTSAGDIIEYEFIVTNNGNVPITGLDASVLFQNMDVIGGPLPSLGAGQSDSTTFTSFNIVEQYEINLGYGFYLDQNVAFYGIYDNYELEEFVYDLNPVELQQSDGIKLNAFVDSNGNGTQEFNEINFPLGAFNYETNNDGIINNLYVSPHYLYESNPSTTYDLTFVIDADYAANNSTISYSNITVPVGSGITTYDFPIAVASYDDLTVDIATGNGPPVPGYTYSNRISYTNNSNETVSSGTINFTIDNTLNLINVYDATSTYFSEEGGQLASISITDTGFAYTFNNLEPYETKNLWVKMQVPTIPIVSLGQLVTNTVEIELLTGDILPLNNTSSLMETIVGSYDPNDITERHGEEIEFSSFTGDDYLTYTIRFENIGTANAINVRIEDLLDEKLDVSTLKMVDASHNYALERVGRHLEWNFAAVDLPPSIGEEGSLIGHGFITFKIKPLPGYEIGDVIANTAEIYFDFNPAIITNTWTTTFVESLSINESIFNELNMYPTPAKDKLHISNNSMISSLEMTTMQGKQVFNRAINEYSIELDVSDYAPGVYVLKVKSTNQIKVLKFLKE</sequence>
<reference evidence="8 9" key="1">
    <citation type="submission" date="2018-07" db="EMBL/GenBank/DDBJ databases">
        <title>Genomic Encyclopedia of Type Strains, Phase III (KMG-III): the genomes of soil and plant-associated and newly described type strains.</title>
        <authorList>
            <person name="Whitman W."/>
        </authorList>
    </citation>
    <scope>NUCLEOTIDE SEQUENCE [LARGE SCALE GENOMIC DNA]</scope>
    <source>
        <strain evidence="8 9">CECT 7958</strain>
    </source>
</reference>
<name>A0A368ZH74_9FLAO</name>
<dbReference type="InterPro" id="IPR038081">
    <property type="entry name" value="CalX-like_sf"/>
</dbReference>
<dbReference type="InterPro" id="IPR026444">
    <property type="entry name" value="Secre_tail"/>
</dbReference>
<dbReference type="InterPro" id="IPR003644">
    <property type="entry name" value="Calx_beta"/>
</dbReference>
<keyword evidence="9" id="KW-1185">Reference proteome</keyword>
<dbReference type="GO" id="GO:0007154">
    <property type="term" value="P:cell communication"/>
    <property type="evidence" value="ECO:0007669"/>
    <property type="project" value="InterPro"/>
</dbReference>
<dbReference type="Proteomes" id="UP000253436">
    <property type="component" value="Unassembled WGS sequence"/>
</dbReference>
<dbReference type="AlphaFoldDB" id="A0A368ZH74"/>
<feature type="domain" description="DUF7619" evidence="7">
    <location>
        <begin position="924"/>
        <end position="1060"/>
    </location>
</feature>
<protein>
    <submittedName>
        <fullName evidence="8">Putative repeat protein (TIGR01451 family)/predicted secreted protein (Por secretion system target)</fullName>
    </submittedName>
</protein>
<evidence type="ECO:0000256" key="1">
    <source>
        <dbReference type="ARBA" id="ARBA00022729"/>
    </source>
</evidence>
<feature type="domain" description="Calx-beta" evidence="5">
    <location>
        <begin position="237"/>
        <end position="347"/>
    </location>
</feature>
<feature type="chain" id="PRO_5016686413" evidence="4">
    <location>
        <begin position="20"/>
        <end position="1147"/>
    </location>
</feature>
<feature type="domain" description="Calx-beta" evidence="5">
    <location>
        <begin position="377"/>
        <end position="451"/>
    </location>
</feature>
<dbReference type="InterPro" id="IPR055353">
    <property type="entry name" value="DUF7619"/>
</dbReference>
<feature type="domain" description="Secretion system C-terminal sorting" evidence="6">
    <location>
        <begin position="1077"/>
        <end position="1143"/>
    </location>
</feature>
<dbReference type="Pfam" id="PF24595">
    <property type="entry name" value="DUF7619"/>
    <property type="match status" value="1"/>
</dbReference>
<dbReference type="NCBIfam" id="TIGR01451">
    <property type="entry name" value="B_ant_repeat"/>
    <property type="match status" value="1"/>
</dbReference>
<dbReference type="RefSeq" id="WP_114309878.1">
    <property type="nucleotide sequence ID" value="NZ_QPJO01000003.1"/>
</dbReference>
<feature type="signal peptide" evidence="4">
    <location>
        <begin position="1"/>
        <end position="19"/>
    </location>
</feature>
<dbReference type="Pfam" id="PF18962">
    <property type="entry name" value="Por_Secre_tail"/>
    <property type="match status" value="1"/>
</dbReference>
<keyword evidence="2" id="KW-0677">Repeat</keyword>
<gene>
    <name evidence="8" type="ORF">DFQ08_103192</name>
</gene>
<evidence type="ECO:0000259" key="6">
    <source>
        <dbReference type="Pfam" id="PF18962"/>
    </source>
</evidence>
<evidence type="ECO:0000256" key="4">
    <source>
        <dbReference type="SAM" id="SignalP"/>
    </source>
</evidence>
<feature type="domain" description="Calx-beta" evidence="5">
    <location>
        <begin position="47"/>
        <end position="128"/>
    </location>
</feature>
<proteinExistence type="predicted"/>
<evidence type="ECO:0000313" key="9">
    <source>
        <dbReference type="Proteomes" id="UP000253436"/>
    </source>
</evidence>
<comment type="caution">
    <text evidence="8">The sequence shown here is derived from an EMBL/GenBank/DDBJ whole genome shotgun (WGS) entry which is preliminary data.</text>
</comment>
<dbReference type="SUPFAM" id="SSF141072">
    <property type="entry name" value="CalX-like"/>
    <property type="match status" value="4"/>
</dbReference>
<evidence type="ECO:0000259" key="5">
    <source>
        <dbReference type="Pfam" id="PF03160"/>
    </source>
</evidence>
<dbReference type="EMBL" id="QPJO01000003">
    <property type="protein sequence ID" value="RCW91364.1"/>
    <property type="molecule type" value="Genomic_DNA"/>
</dbReference>
<dbReference type="InterPro" id="IPR047589">
    <property type="entry name" value="DUF11_rpt"/>
</dbReference>
<organism evidence="8 9">
    <name type="scientific">Winogradskyella arenosi</name>
    <dbReference type="NCBI Taxonomy" id="533325"/>
    <lineage>
        <taxon>Bacteria</taxon>
        <taxon>Pseudomonadati</taxon>
        <taxon>Bacteroidota</taxon>
        <taxon>Flavobacteriia</taxon>
        <taxon>Flavobacteriales</taxon>
        <taxon>Flavobacteriaceae</taxon>
        <taxon>Winogradskyella</taxon>
    </lineage>
</organism>
<dbReference type="GO" id="GO:0016020">
    <property type="term" value="C:membrane"/>
    <property type="evidence" value="ECO:0007669"/>
    <property type="project" value="InterPro"/>
</dbReference>
<evidence type="ECO:0000256" key="3">
    <source>
        <dbReference type="ARBA" id="ARBA00022837"/>
    </source>
</evidence>
<dbReference type="OrthoDB" id="1110367at2"/>
<evidence type="ECO:0000259" key="7">
    <source>
        <dbReference type="Pfam" id="PF24595"/>
    </source>
</evidence>